<organism evidence="2 3">
    <name type="scientific">Streptococcus parapneumoniae</name>
    <dbReference type="NCBI Taxonomy" id="2993430"/>
    <lineage>
        <taxon>Bacteria</taxon>
        <taxon>Bacillati</taxon>
        <taxon>Bacillota</taxon>
        <taxon>Bacilli</taxon>
        <taxon>Lactobacillales</taxon>
        <taxon>Streptococcaceae</taxon>
        <taxon>Streptococcus</taxon>
        <taxon>Streptococcus thalassemiae group</taxon>
    </lineage>
</organism>
<evidence type="ECO:0000313" key="2">
    <source>
        <dbReference type="EMBL" id="BDT65320.1"/>
    </source>
</evidence>
<protein>
    <recommendedName>
        <fullName evidence="1">DUF4435 domain-containing protein</fullName>
    </recommendedName>
</protein>
<dbReference type="InterPro" id="IPR029492">
    <property type="entry name" value="DUF4435"/>
</dbReference>
<name>A0ABN6TS24_9STRE</name>
<dbReference type="EMBL" id="AP026968">
    <property type="protein sequence ID" value="BDT65320.1"/>
    <property type="molecule type" value="Genomic_DNA"/>
</dbReference>
<feature type="domain" description="DUF4435" evidence="1">
    <location>
        <begin position="27"/>
        <end position="288"/>
    </location>
</feature>
<dbReference type="Pfam" id="PF14491">
    <property type="entry name" value="DUF4435"/>
    <property type="match status" value="1"/>
</dbReference>
<proteinExistence type="predicted"/>
<evidence type="ECO:0000259" key="1">
    <source>
        <dbReference type="Pfam" id="PF14491"/>
    </source>
</evidence>
<sequence>MREKSKNASSAWLEFSQKKNNLDQYHFFFEGYDRFYYLNKFKEIYYRLMNDYPSYNQYECGGKKEVLKVHKKICEEKSIFPKKQLLFLIDKDYENIGSLQHHYEGVYQTDCYSVENFYTFTQVIEKILMDEIGYNQGSTEFDEIISKYNILHQIFIDKLTDYNLFNMLCLKYDFQLKFDEFNIFSCLKMNNLTIEFMNAGINGKQLDNVDIEYLISRFEIQLERKICKLEEKNEDTDYHRKILSRFSSRKKGIIRIIQYYKRIECIDINYFFRGKEDFKFLIYFLKQVEYVYNCKTNLNLNSSDEILLSHLAKHASIFPSLISYFEGKISN</sequence>
<accession>A0ABN6TS24</accession>
<keyword evidence="3" id="KW-1185">Reference proteome</keyword>
<reference evidence="2 3" key="1">
    <citation type="submission" date="2022-11" db="EMBL/GenBank/DDBJ databases">
        <title>Complete genome sequence of alpha-hemolytic streptococci isolated from Japan.</title>
        <authorList>
            <person name="Morita M."/>
            <person name="Chang B."/>
            <person name="Akeda Y."/>
        </authorList>
    </citation>
    <scope>NUCLEOTIDE SEQUENCE [LARGE SCALE GENOMIC DNA]</scope>
    <source>
        <strain evidence="2 3">SP4011</strain>
    </source>
</reference>
<evidence type="ECO:0000313" key="3">
    <source>
        <dbReference type="Proteomes" id="UP001378546"/>
    </source>
</evidence>
<gene>
    <name evidence="2" type="ORF">SP4011_17370</name>
</gene>
<dbReference type="Proteomes" id="UP001378546">
    <property type="component" value="Chromosome"/>
</dbReference>